<dbReference type="InterPro" id="IPR001343">
    <property type="entry name" value="Hemolysn_Ca-bd"/>
</dbReference>
<dbReference type="Gene3D" id="2.150.10.10">
    <property type="entry name" value="Serralysin-like metalloprotease, C-terminal"/>
    <property type="match status" value="1"/>
</dbReference>
<dbReference type="RefSeq" id="WP_136907490.1">
    <property type="nucleotide sequence ID" value="NZ_SWJZ01000056.1"/>
</dbReference>
<dbReference type="SUPFAM" id="SSF51120">
    <property type="entry name" value="beta-Roll"/>
    <property type="match status" value="1"/>
</dbReference>
<dbReference type="EMBL" id="SWJZ01000056">
    <property type="protein sequence ID" value="TKD17713.1"/>
    <property type="molecule type" value="Genomic_DNA"/>
</dbReference>
<reference evidence="1 2" key="1">
    <citation type="submission" date="2019-04" db="EMBL/GenBank/DDBJ databases">
        <title>Draft Whole-Genome sequence of the purple photosynthetic bacterium Rhodobacter capsulatus SP108 with an indigenous class A beta-lactamase.</title>
        <authorList>
            <person name="Robertson S."/>
            <person name="Meyer T.E."/>
            <person name="Kyndt J.A."/>
        </authorList>
    </citation>
    <scope>NUCLEOTIDE SEQUENCE [LARGE SCALE GENOMIC DNA]</scope>
    <source>
        <strain evidence="1 2">SP108</strain>
    </source>
</reference>
<dbReference type="Proteomes" id="UP000310597">
    <property type="component" value="Unassembled WGS sequence"/>
</dbReference>
<comment type="caution">
    <text evidence="1">The sequence shown here is derived from an EMBL/GenBank/DDBJ whole genome shotgun (WGS) entry which is preliminary data.</text>
</comment>
<dbReference type="OrthoDB" id="9342475at2"/>
<evidence type="ECO:0000313" key="2">
    <source>
        <dbReference type="Proteomes" id="UP000310597"/>
    </source>
</evidence>
<name>A0A4U1JPE7_RHOCA</name>
<dbReference type="GO" id="GO:0005509">
    <property type="term" value="F:calcium ion binding"/>
    <property type="evidence" value="ECO:0007669"/>
    <property type="project" value="InterPro"/>
</dbReference>
<sequence>MPTSFVTTDSIGTGYRFTYSANGEQLIVLAGATLGSTTTAAIQETFATSLTLSILGTVFGTRGLYLYGDETAVSIAAGGMLYTSQPSPGELGIYLAGTGSSLSNAGTISAPMTIGVLSSGHNMIVNTGRIDAASGVFMNLYSSTGDSFVNSGIVTANAASDAANTTRYNNAVFSEGGNGRITNLAEGELTAMSSDGAGVRLGSYGGGAVVRNFGQITSAQDCGINLELVNAGQGLIRVVNDGTISGGEASYAGSQNADLLLNRGLLAGDVTMGAGQDTLRNVGGTIDGAVQMGDGDDVLVNSGGQISGDVGLGAGADRYDGRSGALDGSVDGGDGDDTFIGNAQAAETFNGGAGLDLLDFRFGAAVTVALDGTFANDGTALGDSYISFENVLGSQRGDVIRGSAGDNSLAGLGGADRIDGAAGNDAFTGGAGADTLTGGMGNDLFRFTVLSDCGDVITDFGAVTGNNDSFRIVASAFGGGLATGTLAGSAFLTRADNLAQDADDRFIFRTTDTTLWFDADGTGAGAAVLVADLQAGATLTSADIMLI</sequence>
<protein>
    <submittedName>
        <fullName evidence="1">Calcium-binding protein</fullName>
    </submittedName>
</protein>
<proteinExistence type="predicted"/>
<organism evidence="1 2">
    <name type="scientific">Rhodobacter capsulatus</name>
    <name type="common">Rhodopseudomonas capsulata</name>
    <dbReference type="NCBI Taxonomy" id="1061"/>
    <lineage>
        <taxon>Bacteria</taxon>
        <taxon>Pseudomonadati</taxon>
        <taxon>Pseudomonadota</taxon>
        <taxon>Alphaproteobacteria</taxon>
        <taxon>Rhodobacterales</taxon>
        <taxon>Rhodobacter group</taxon>
        <taxon>Rhodobacter</taxon>
    </lineage>
</organism>
<dbReference type="AlphaFoldDB" id="A0A4U1JPE7"/>
<accession>A0A4U1JPE7</accession>
<gene>
    <name evidence="1" type="ORF">FBT96_13465</name>
</gene>
<dbReference type="Pfam" id="PF00353">
    <property type="entry name" value="HemolysinCabind"/>
    <property type="match status" value="2"/>
</dbReference>
<dbReference type="InterPro" id="IPR011049">
    <property type="entry name" value="Serralysin-like_metalloprot_C"/>
</dbReference>
<evidence type="ECO:0000313" key="1">
    <source>
        <dbReference type="EMBL" id="TKD17713.1"/>
    </source>
</evidence>
<dbReference type="PRINTS" id="PR00313">
    <property type="entry name" value="CABNDNGRPT"/>
</dbReference>